<evidence type="ECO:0000313" key="2">
    <source>
        <dbReference type="Proteomes" id="UP001500795"/>
    </source>
</evidence>
<evidence type="ECO:0000313" key="1">
    <source>
        <dbReference type="EMBL" id="GAA3531958.1"/>
    </source>
</evidence>
<dbReference type="PANTHER" id="PTHR17985:SF8">
    <property type="entry name" value="TRANSPORT AND GOLGI ORGANIZATION PROTEIN 2 HOMOLOG"/>
    <property type="match status" value="1"/>
</dbReference>
<gene>
    <name evidence="1" type="ORF">GCM10022394_09070</name>
</gene>
<sequence>MCLIAFSWDPGGKMPLLLLANRDEFYARPTAAADWWPGPAGVWAGRDLQAGGTWLGLTKTGRFAALTNFRNGVPQHPLAPSRGALVADFLDTHISPEHYSRRLMTRANEYNGFNLVVGDIYGVTGPASVWYCGNQIGAEARSLPAGLYGLSNAVLDTPWPKLERLKARLAGLGGDHRGLVDACMRFLSDPTQADEGELPMTGVSREWELDLSSIFIVRPDYGTRAQTVVQAYANGTLEATERSFDDAAQARALQPDAVRRMRCSVPAGPLAAS</sequence>
<reference evidence="2" key="1">
    <citation type="journal article" date="2019" name="Int. J. Syst. Evol. Microbiol.">
        <title>The Global Catalogue of Microorganisms (GCM) 10K type strain sequencing project: providing services to taxonomists for standard genome sequencing and annotation.</title>
        <authorList>
            <consortium name="The Broad Institute Genomics Platform"/>
            <consortium name="The Broad Institute Genome Sequencing Center for Infectious Disease"/>
            <person name="Wu L."/>
            <person name="Ma J."/>
        </authorList>
    </citation>
    <scope>NUCLEOTIDE SEQUENCE [LARGE SCALE GENOMIC DNA]</scope>
    <source>
        <strain evidence="2">JCM 17110</strain>
    </source>
</reference>
<accession>A0ABP6VAD7</accession>
<dbReference type="RefSeq" id="WP_344955184.1">
    <property type="nucleotide sequence ID" value="NZ_BAABCX010000001.1"/>
</dbReference>
<dbReference type="PANTHER" id="PTHR17985">
    <property type="entry name" value="SER/THR-RICH PROTEIN T10 IN DGCR REGION"/>
    <property type="match status" value="1"/>
</dbReference>
<comment type="caution">
    <text evidence="1">The sequence shown here is derived from an EMBL/GenBank/DDBJ whole genome shotgun (WGS) entry which is preliminary data.</text>
</comment>
<dbReference type="Proteomes" id="UP001500795">
    <property type="component" value="Unassembled WGS sequence"/>
</dbReference>
<organism evidence="1 2">
    <name type="scientific">Zobellella aerophila</name>
    <dbReference type="NCBI Taxonomy" id="870480"/>
    <lineage>
        <taxon>Bacteria</taxon>
        <taxon>Pseudomonadati</taxon>
        <taxon>Pseudomonadota</taxon>
        <taxon>Gammaproteobacteria</taxon>
        <taxon>Aeromonadales</taxon>
        <taxon>Aeromonadaceae</taxon>
        <taxon>Zobellella</taxon>
    </lineage>
</organism>
<proteinExistence type="predicted"/>
<protein>
    <submittedName>
        <fullName evidence="1">NRDE family protein</fullName>
    </submittedName>
</protein>
<name>A0ABP6VAD7_9GAMM</name>
<dbReference type="Pfam" id="PF05742">
    <property type="entry name" value="TANGO2"/>
    <property type="match status" value="1"/>
</dbReference>
<dbReference type="InterPro" id="IPR008551">
    <property type="entry name" value="TANGO2"/>
</dbReference>
<keyword evidence="2" id="KW-1185">Reference proteome</keyword>
<dbReference type="EMBL" id="BAABCX010000001">
    <property type="protein sequence ID" value="GAA3531958.1"/>
    <property type="molecule type" value="Genomic_DNA"/>
</dbReference>